<dbReference type="EMBL" id="ML996099">
    <property type="protein sequence ID" value="KAF2740624.1"/>
    <property type="molecule type" value="Genomic_DNA"/>
</dbReference>
<dbReference type="GO" id="GO:0005737">
    <property type="term" value="C:cytoplasm"/>
    <property type="evidence" value="ECO:0007669"/>
    <property type="project" value="TreeGrafter"/>
</dbReference>
<dbReference type="InterPro" id="IPR056279">
    <property type="entry name" value="Aip3p_Bud6_N"/>
</dbReference>
<reference evidence="5" key="1">
    <citation type="journal article" date="2020" name="Stud. Mycol.">
        <title>101 Dothideomycetes genomes: a test case for predicting lifestyles and emergence of pathogens.</title>
        <authorList>
            <person name="Haridas S."/>
            <person name="Albert R."/>
            <person name="Binder M."/>
            <person name="Bloem J."/>
            <person name="Labutti K."/>
            <person name="Salamov A."/>
            <person name="Andreopoulos B."/>
            <person name="Baker S."/>
            <person name="Barry K."/>
            <person name="Bills G."/>
            <person name="Bluhm B."/>
            <person name="Cannon C."/>
            <person name="Castanera R."/>
            <person name="Culley D."/>
            <person name="Daum C."/>
            <person name="Ezra D."/>
            <person name="Gonzalez J."/>
            <person name="Henrissat B."/>
            <person name="Kuo A."/>
            <person name="Liang C."/>
            <person name="Lipzen A."/>
            <person name="Lutzoni F."/>
            <person name="Magnuson J."/>
            <person name="Mondo S."/>
            <person name="Nolan M."/>
            <person name="Ohm R."/>
            <person name="Pangilinan J."/>
            <person name="Park H.-J."/>
            <person name="Ramirez L."/>
            <person name="Alfaro M."/>
            <person name="Sun H."/>
            <person name="Tritt A."/>
            <person name="Yoshinaga Y."/>
            <person name="Zwiers L.-H."/>
            <person name="Turgeon B."/>
            <person name="Goodwin S."/>
            <person name="Spatafora J."/>
            <person name="Crous P."/>
            <person name="Grigoriev I."/>
        </authorList>
    </citation>
    <scope>NUCLEOTIDE SEQUENCE</scope>
    <source>
        <strain evidence="5">CBS 125425</strain>
    </source>
</reference>
<feature type="compositionally biased region" description="Basic and acidic residues" evidence="3">
    <location>
        <begin position="344"/>
        <end position="353"/>
    </location>
</feature>
<dbReference type="GO" id="GO:0005519">
    <property type="term" value="F:cytoskeletal regulatory protein binding"/>
    <property type="evidence" value="ECO:0007669"/>
    <property type="project" value="InterPro"/>
</dbReference>
<accession>A0A9P4V788</accession>
<gene>
    <name evidence="5" type="ORF">EJ04DRAFT_597569</name>
</gene>
<keyword evidence="1 2" id="KW-0175">Coiled coil</keyword>
<feature type="region of interest" description="Disordered" evidence="3">
    <location>
        <begin position="289"/>
        <end position="452"/>
    </location>
</feature>
<evidence type="ECO:0000256" key="1">
    <source>
        <dbReference type="ARBA" id="ARBA00023054"/>
    </source>
</evidence>
<name>A0A9P4V788_9PLEO</name>
<dbReference type="SMART" id="SM00806">
    <property type="entry name" value="AIP3"/>
    <property type="match status" value="1"/>
</dbReference>
<feature type="coiled-coil region" evidence="2">
    <location>
        <begin position="686"/>
        <end position="713"/>
    </location>
</feature>
<dbReference type="InterPro" id="IPR051825">
    <property type="entry name" value="SRCIN1"/>
</dbReference>
<dbReference type="GO" id="GO:0051286">
    <property type="term" value="C:cell tip"/>
    <property type="evidence" value="ECO:0007669"/>
    <property type="project" value="TreeGrafter"/>
</dbReference>
<feature type="compositionally biased region" description="Basic and acidic residues" evidence="3">
    <location>
        <begin position="867"/>
        <end position="931"/>
    </location>
</feature>
<feature type="coiled-coil region" evidence="2">
    <location>
        <begin position="772"/>
        <end position="806"/>
    </location>
</feature>
<evidence type="ECO:0000256" key="3">
    <source>
        <dbReference type="SAM" id="MobiDB-lite"/>
    </source>
</evidence>
<dbReference type="PANTHER" id="PTHR22741">
    <property type="entry name" value="P140CAP/SNIP-RELATED"/>
    <property type="match status" value="1"/>
</dbReference>
<sequence>MQPQQQLSQIEKSVTHLLVATKQLLETLTLWSRSNATESEVSDVYVRLGYEFNIASRAFNAIGVDTQDLGNVPELLRGILEETLSQEASQASLDRFLPRIRDIIINLLHGLKKKQQRLRQRTGRDGTLNGTSPRQGSIESTGELEEQPPRAASTRLPPRQDSSDVFAPGPELPPRSSSVPGRASPVKYDTLPPNPRVNRQTAGSQMSNDSSLSSNTAQQIPVIAPYPADDTMPTSPEPTAPPPHSYAADFPPPPPPPKQQDALAALQRGGELERRASRRFSAYHLQKQLGTNGIPLPPVQNSPIPNRGRDVRESMNAVRIRGSVMHNRQRSNQQRPEINTGFEKSNDVRRISEESAENASSSFKAPPEPQPEDSPVQKTPEDKLGPPQFPEVVDRPVLGATLSGPISEPLDMPADSPQKEQKPIAIPARQGSRRVKSPSPQPDQFIPEQSPQPGRELTLFLQYKSKIKKYVFADGADISIPRLQLAFIEKFAWDTHRNGELPEIHVQDPVSGVRYELEEINDIKDRSVLVLNVEQLDEVKHHIDDKFGGLSRLVESIKTVVEDQQSAIQRVAERQHQAAREIAGIAAAPTISSARVSTVLTPRSPLPLNSASTEVSVSSAAQLNEVQSLRRDLAVVRQTYSSFVSDIEASMANIRTKASAVKATAVKAALPTLEGDTGRAYVNAGKKNLQEESEKIVTRVDDLQDLVEDLRKDVVTRGVRPVPRQLEVTAKDLSTATAELKKLQDFLAKEKPLWTKIWEQELQTVCEERDLLTMQEELAADLQDDLEKAAQTLELVEQATKQQMQQSDKNQAGTRSASGRNLIHAAAYDKAIDPRQARDGVLGEVKALQPNHENRLEAIERAEKARQKELESRSDGEFKRELGAFVEEGKLKKSGGVEEAERLRKVKDERARKENFDRQQERAQARAEKEAAAAAAAAAATENGTAEPNEDGAEGSPKPSQEEAKDEQAAADEGAGPA</sequence>
<keyword evidence="6" id="KW-1185">Reference proteome</keyword>
<dbReference type="Gene3D" id="1.20.58.1540">
    <property type="entry name" value="Actin interacting protein 3, C-terminal domain"/>
    <property type="match status" value="1"/>
</dbReference>
<dbReference type="Pfam" id="PF03915">
    <property type="entry name" value="AIP3"/>
    <property type="match status" value="1"/>
</dbReference>
<feature type="compositionally biased region" description="Low complexity" evidence="3">
    <location>
        <begin position="204"/>
        <end position="214"/>
    </location>
</feature>
<feature type="region of interest" description="Disordered" evidence="3">
    <location>
        <begin position="115"/>
        <end position="275"/>
    </location>
</feature>
<evidence type="ECO:0000256" key="2">
    <source>
        <dbReference type="SAM" id="Coils"/>
    </source>
</evidence>
<dbReference type="PANTHER" id="PTHR22741:SF10">
    <property type="entry name" value="COILED-COIL DOMAIN-CONTAINING PROTEIN CG32809"/>
    <property type="match status" value="1"/>
</dbReference>
<evidence type="ECO:0000313" key="6">
    <source>
        <dbReference type="Proteomes" id="UP000799444"/>
    </source>
</evidence>
<dbReference type="AlphaFoldDB" id="A0A9P4V788"/>
<feature type="compositionally biased region" description="Polar residues" evidence="3">
    <location>
        <begin position="128"/>
        <end position="140"/>
    </location>
</feature>
<dbReference type="GO" id="GO:0030010">
    <property type="term" value="P:establishment of cell polarity"/>
    <property type="evidence" value="ECO:0007669"/>
    <property type="project" value="TreeGrafter"/>
</dbReference>
<organism evidence="5 6">
    <name type="scientific">Polyplosphaeria fusca</name>
    <dbReference type="NCBI Taxonomy" id="682080"/>
    <lineage>
        <taxon>Eukaryota</taxon>
        <taxon>Fungi</taxon>
        <taxon>Dikarya</taxon>
        <taxon>Ascomycota</taxon>
        <taxon>Pezizomycotina</taxon>
        <taxon>Dothideomycetes</taxon>
        <taxon>Pleosporomycetidae</taxon>
        <taxon>Pleosporales</taxon>
        <taxon>Tetraplosphaeriaceae</taxon>
        <taxon>Polyplosphaeria</taxon>
    </lineage>
</organism>
<dbReference type="Proteomes" id="UP000799444">
    <property type="component" value="Unassembled WGS sequence"/>
</dbReference>
<feature type="region of interest" description="Disordered" evidence="3">
    <location>
        <begin position="867"/>
        <end position="978"/>
    </location>
</feature>
<evidence type="ECO:0000313" key="5">
    <source>
        <dbReference type="EMBL" id="KAF2740624.1"/>
    </source>
</evidence>
<evidence type="ECO:0000259" key="4">
    <source>
        <dbReference type="SMART" id="SM00806"/>
    </source>
</evidence>
<feature type="domain" description="Actin interacting protein 3 C-terminal" evidence="4">
    <location>
        <begin position="460"/>
        <end position="909"/>
    </location>
</feature>
<dbReference type="InterPro" id="IPR022782">
    <property type="entry name" value="AIP3-like_C"/>
</dbReference>
<dbReference type="InterPro" id="IPR005613">
    <property type="entry name" value="AIP3_C"/>
</dbReference>
<proteinExistence type="predicted"/>
<comment type="caution">
    <text evidence="5">The sequence shown here is derived from an EMBL/GenBank/DDBJ whole genome shotgun (WGS) entry which is preliminary data.</text>
</comment>
<protein>
    <submittedName>
        <fullName evidence="5">AIP3-domain-containing protein</fullName>
    </submittedName>
</protein>
<feature type="compositionally biased region" description="Pro residues" evidence="3">
    <location>
        <begin position="235"/>
        <end position="258"/>
    </location>
</feature>
<dbReference type="Pfam" id="PF23153">
    <property type="entry name" value="Aip3p_Bud6_N"/>
    <property type="match status" value="1"/>
</dbReference>
<dbReference type="OrthoDB" id="783096at2759"/>